<keyword evidence="3" id="KW-0663">Pyridoxal phosphate</keyword>
<dbReference type="Gene3D" id="3.20.20.10">
    <property type="entry name" value="Alanine racemase"/>
    <property type="match status" value="1"/>
</dbReference>
<sequence>MQHFTFLNKELISALTAEHSTPFYIYSQNTIEQQCETILSIPAPFGLTARYAIKANPNTAILKVIENTGFHFDASSEYEVIRCLKAGISADKIQLTSQEMSSEHLELIIKEGVRFNACSLEQLRRYATLAPRGSEISIRINPGLGSGSSRKTNVGGPSSSFGIWFEQVDEAKQLAADCGLRITRLHSHIGSGADPAVWERAASLTLAVARQLPEVVTLNLGGGFKVARHAGEVSTSIEAVGKVVADVLLKEAQETGREYHLELEPGTFLVANAGSLICSVDDITTTGDNGYTFLKINAGMDMLTRPALYAAHHPCIPFTDSTNEVEYVITGHCCESGDLFSVSADDTLEPRLLPEAQIGDTLIIEGAGAYCASMSLKNYNSFPQVAELILDNQDKAHTIRQRESMEQILINEVLPTYLT</sequence>
<dbReference type="InterPro" id="IPR022643">
    <property type="entry name" value="De-COase2_C"/>
</dbReference>
<dbReference type="InterPro" id="IPR002986">
    <property type="entry name" value="DAP_deCOOHase_LysA"/>
</dbReference>
<proteinExistence type="inferred from homology"/>
<protein>
    <submittedName>
        <fullName evidence="8">Diaminopimelate decarboxylase</fullName>
    </submittedName>
</protein>
<dbReference type="PROSITE" id="PS00878">
    <property type="entry name" value="ODR_DC_2_1"/>
    <property type="match status" value="1"/>
</dbReference>
<dbReference type="PANTHER" id="PTHR43727">
    <property type="entry name" value="DIAMINOPIMELATE DECARBOXYLASE"/>
    <property type="match status" value="1"/>
</dbReference>
<dbReference type="InterPro" id="IPR000183">
    <property type="entry name" value="Orn/DAP/Arg_de-COase"/>
</dbReference>
<evidence type="ECO:0000256" key="4">
    <source>
        <dbReference type="ARBA" id="ARBA00023239"/>
    </source>
</evidence>
<dbReference type="SUPFAM" id="SSF50621">
    <property type="entry name" value="Alanine racemase C-terminal domain-like"/>
    <property type="match status" value="1"/>
</dbReference>
<dbReference type="InterPro" id="IPR009006">
    <property type="entry name" value="Ala_racemase/Decarboxylase_C"/>
</dbReference>
<evidence type="ECO:0000313" key="9">
    <source>
        <dbReference type="Proteomes" id="UP001214250"/>
    </source>
</evidence>
<dbReference type="Gene3D" id="2.40.37.10">
    <property type="entry name" value="Lyase, Ornithine Decarboxylase, Chain A, domain 1"/>
    <property type="match status" value="1"/>
</dbReference>
<evidence type="ECO:0000259" key="6">
    <source>
        <dbReference type="Pfam" id="PF00278"/>
    </source>
</evidence>
<accession>A0ABY7VVJ3</accession>
<comment type="similarity">
    <text evidence="5">Belongs to the Orn/Lys/Arg decarboxylase class-II family.</text>
</comment>
<feature type="domain" description="Orn/DAP/Arg decarboxylase 2 N-terminal" evidence="7">
    <location>
        <begin position="46"/>
        <end position="271"/>
    </location>
</feature>
<dbReference type="PRINTS" id="PR01181">
    <property type="entry name" value="DAPDCRBXLASE"/>
</dbReference>
<comment type="cofactor">
    <cofactor evidence="1">
        <name>pyridoxal 5'-phosphate</name>
        <dbReference type="ChEBI" id="CHEBI:597326"/>
    </cofactor>
</comment>
<feature type="domain" description="Orn/DAP/Arg decarboxylase 2 C-terminal" evidence="6">
    <location>
        <begin position="23"/>
        <end position="368"/>
    </location>
</feature>
<keyword evidence="9" id="KW-1185">Reference proteome</keyword>
<evidence type="ECO:0000313" key="8">
    <source>
        <dbReference type="EMBL" id="WDE97921.1"/>
    </source>
</evidence>
<dbReference type="PANTHER" id="PTHR43727:SF2">
    <property type="entry name" value="GROUP IV DECARBOXYLASE"/>
    <property type="match status" value="1"/>
</dbReference>
<dbReference type="Pfam" id="PF02784">
    <property type="entry name" value="Orn_Arg_deC_N"/>
    <property type="match status" value="1"/>
</dbReference>
<dbReference type="SUPFAM" id="SSF51419">
    <property type="entry name" value="PLP-binding barrel"/>
    <property type="match status" value="1"/>
</dbReference>
<dbReference type="CDD" id="cd06828">
    <property type="entry name" value="PLPDE_III_DapDC"/>
    <property type="match status" value="1"/>
</dbReference>
<evidence type="ECO:0000256" key="2">
    <source>
        <dbReference type="ARBA" id="ARBA00022793"/>
    </source>
</evidence>
<dbReference type="Proteomes" id="UP001214250">
    <property type="component" value="Chromosome 2"/>
</dbReference>
<evidence type="ECO:0000256" key="5">
    <source>
        <dbReference type="RuleBase" id="RU003737"/>
    </source>
</evidence>
<dbReference type="RefSeq" id="WP_274152604.1">
    <property type="nucleotide sequence ID" value="NZ_CP117812.1"/>
</dbReference>
<dbReference type="EMBL" id="CP117812">
    <property type="protein sequence ID" value="WDE97921.1"/>
    <property type="molecule type" value="Genomic_DNA"/>
</dbReference>
<dbReference type="PRINTS" id="PR01179">
    <property type="entry name" value="ODADCRBXLASE"/>
</dbReference>
<evidence type="ECO:0000256" key="3">
    <source>
        <dbReference type="ARBA" id="ARBA00022898"/>
    </source>
</evidence>
<dbReference type="InterPro" id="IPR029066">
    <property type="entry name" value="PLP-binding_barrel"/>
</dbReference>
<dbReference type="InterPro" id="IPR022644">
    <property type="entry name" value="De-COase2_N"/>
</dbReference>
<evidence type="ECO:0000259" key="7">
    <source>
        <dbReference type="Pfam" id="PF02784"/>
    </source>
</evidence>
<keyword evidence="2" id="KW-0210">Decarboxylase</keyword>
<dbReference type="InterPro" id="IPR022653">
    <property type="entry name" value="De-COase2_pyr-phos_BS"/>
</dbReference>
<reference evidence="8 9" key="1">
    <citation type="submission" date="2023-02" db="EMBL/GenBank/DDBJ databases">
        <title>Genome sequence of Lentisphaera profundi SAORIC-696.</title>
        <authorList>
            <person name="Kim e."/>
            <person name="Cho J.-C."/>
            <person name="Choi A."/>
            <person name="Kang I."/>
        </authorList>
    </citation>
    <scope>NUCLEOTIDE SEQUENCE [LARGE SCALE GENOMIC DNA]</scope>
    <source>
        <strain evidence="8 9">SAORIC-696</strain>
    </source>
</reference>
<dbReference type="Pfam" id="PF00278">
    <property type="entry name" value="Orn_DAP_Arg_deC"/>
    <property type="match status" value="1"/>
</dbReference>
<evidence type="ECO:0000256" key="1">
    <source>
        <dbReference type="ARBA" id="ARBA00001933"/>
    </source>
</evidence>
<keyword evidence="4" id="KW-0456">Lyase</keyword>
<organism evidence="8 9">
    <name type="scientific">Lentisphaera profundi</name>
    <dbReference type="NCBI Taxonomy" id="1658616"/>
    <lineage>
        <taxon>Bacteria</taxon>
        <taxon>Pseudomonadati</taxon>
        <taxon>Lentisphaerota</taxon>
        <taxon>Lentisphaeria</taxon>
        <taxon>Lentisphaerales</taxon>
        <taxon>Lentisphaeraceae</taxon>
        <taxon>Lentisphaera</taxon>
    </lineage>
</organism>
<gene>
    <name evidence="8" type="ORF">PQO03_19020</name>
</gene>
<name>A0ABY7VVJ3_9BACT</name>